<evidence type="ECO:0000313" key="2">
    <source>
        <dbReference type="Proteomes" id="UP000813461"/>
    </source>
</evidence>
<proteinExistence type="predicted"/>
<dbReference type="AlphaFoldDB" id="A0A8K0QUK5"/>
<name>A0A8K0QUK5_9PLEO</name>
<protein>
    <submittedName>
        <fullName evidence="1">Uncharacterized protein</fullName>
    </submittedName>
</protein>
<sequence>MRRMFRCTLEVSTTTLLEHFIHVLPKSRDTWDIISHLLAHVSAASQKALFDNVHGTLVCMQLSIVKPLAKHLIEYHKSHILSIKIPPVTRFYIKLPFHAHASPYSIYHPQTPILQGTNPHNMHAYTTHNPSNNKQQILITDMHIPPFPLLRQVHRVQNIIHAPPILLTHIAPQSHSTCAYIAALLYIPPRYHVVYGNENGDILLMCYDFPNENLKQRKVHGRMYLLALWCWGYTETCTCVAMCARLDEYLDMRVGGGNLVRTSLLCFACARIGCIKFHALYRP</sequence>
<gene>
    <name evidence="1" type="ORF">FB567DRAFT_201884</name>
</gene>
<comment type="caution">
    <text evidence="1">The sequence shown here is derived from an EMBL/GenBank/DDBJ whole genome shotgun (WGS) entry which is preliminary data.</text>
</comment>
<reference evidence="1" key="1">
    <citation type="journal article" date="2021" name="Nat. Commun.">
        <title>Genetic determinants of endophytism in the Arabidopsis root mycobiome.</title>
        <authorList>
            <person name="Mesny F."/>
            <person name="Miyauchi S."/>
            <person name="Thiergart T."/>
            <person name="Pickel B."/>
            <person name="Atanasova L."/>
            <person name="Karlsson M."/>
            <person name="Huettel B."/>
            <person name="Barry K.W."/>
            <person name="Haridas S."/>
            <person name="Chen C."/>
            <person name="Bauer D."/>
            <person name="Andreopoulos W."/>
            <person name="Pangilinan J."/>
            <person name="LaButti K."/>
            <person name="Riley R."/>
            <person name="Lipzen A."/>
            <person name="Clum A."/>
            <person name="Drula E."/>
            <person name="Henrissat B."/>
            <person name="Kohler A."/>
            <person name="Grigoriev I.V."/>
            <person name="Martin F.M."/>
            <person name="Hacquard S."/>
        </authorList>
    </citation>
    <scope>NUCLEOTIDE SEQUENCE</scope>
    <source>
        <strain evidence="1">MPI-SDFR-AT-0120</strain>
    </source>
</reference>
<keyword evidence="2" id="KW-1185">Reference proteome</keyword>
<dbReference type="EMBL" id="JAGMVJ010000023">
    <property type="protein sequence ID" value="KAH7072385.1"/>
    <property type="molecule type" value="Genomic_DNA"/>
</dbReference>
<evidence type="ECO:0000313" key="1">
    <source>
        <dbReference type="EMBL" id="KAH7072385.1"/>
    </source>
</evidence>
<accession>A0A8K0QUK5</accession>
<organism evidence="1 2">
    <name type="scientific">Paraphoma chrysanthemicola</name>
    <dbReference type="NCBI Taxonomy" id="798071"/>
    <lineage>
        <taxon>Eukaryota</taxon>
        <taxon>Fungi</taxon>
        <taxon>Dikarya</taxon>
        <taxon>Ascomycota</taxon>
        <taxon>Pezizomycotina</taxon>
        <taxon>Dothideomycetes</taxon>
        <taxon>Pleosporomycetidae</taxon>
        <taxon>Pleosporales</taxon>
        <taxon>Pleosporineae</taxon>
        <taxon>Phaeosphaeriaceae</taxon>
        <taxon>Paraphoma</taxon>
    </lineage>
</organism>
<dbReference type="Proteomes" id="UP000813461">
    <property type="component" value="Unassembled WGS sequence"/>
</dbReference>